<keyword evidence="2" id="KW-1185">Reference proteome</keyword>
<dbReference type="RefSeq" id="XP_052126395.1">
    <property type="nucleotide sequence ID" value="XM_052270435.1"/>
</dbReference>
<proteinExistence type="predicted"/>
<dbReference type="RefSeq" id="XP_052126396.1">
    <property type="nucleotide sequence ID" value="XM_052270436.1"/>
</dbReference>
<organism evidence="2 4">
    <name type="scientific">Frankliniella occidentalis</name>
    <name type="common">Western flower thrips</name>
    <name type="synonym">Euthrips occidentalis</name>
    <dbReference type="NCBI Taxonomy" id="133901"/>
    <lineage>
        <taxon>Eukaryota</taxon>
        <taxon>Metazoa</taxon>
        <taxon>Ecdysozoa</taxon>
        <taxon>Arthropoda</taxon>
        <taxon>Hexapoda</taxon>
        <taxon>Insecta</taxon>
        <taxon>Pterygota</taxon>
        <taxon>Neoptera</taxon>
        <taxon>Paraneoptera</taxon>
        <taxon>Thysanoptera</taxon>
        <taxon>Terebrantia</taxon>
        <taxon>Thripoidea</taxon>
        <taxon>Thripidae</taxon>
        <taxon>Frankliniella</taxon>
    </lineage>
</organism>
<evidence type="ECO:0000256" key="1">
    <source>
        <dbReference type="SAM" id="MobiDB-lite"/>
    </source>
</evidence>
<name>A0A9C6U6T9_FRAOC</name>
<gene>
    <name evidence="3 4 5" type="primary">LOC127750025</name>
</gene>
<accession>A0A9C6U6T9</accession>
<reference evidence="3 4" key="1">
    <citation type="submission" date="2025-04" db="UniProtKB">
        <authorList>
            <consortium name="RefSeq"/>
        </authorList>
    </citation>
    <scope>IDENTIFICATION</scope>
    <source>
        <tissue evidence="3 4">Whole organism</tissue>
    </source>
</reference>
<evidence type="ECO:0000313" key="5">
    <source>
        <dbReference type="RefSeq" id="XP_052126397.1"/>
    </source>
</evidence>
<evidence type="ECO:0000313" key="4">
    <source>
        <dbReference type="RefSeq" id="XP_052126396.1"/>
    </source>
</evidence>
<feature type="compositionally biased region" description="Low complexity" evidence="1">
    <location>
        <begin position="24"/>
        <end position="37"/>
    </location>
</feature>
<feature type="region of interest" description="Disordered" evidence="1">
    <location>
        <begin position="170"/>
        <end position="195"/>
    </location>
</feature>
<evidence type="ECO:0000313" key="2">
    <source>
        <dbReference type="Proteomes" id="UP000504606"/>
    </source>
</evidence>
<dbReference type="KEGG" id="foc:127750025"/>
<dbReference type="AlphaFoldDB" id="A0A9C6U6T9"/>
<evidence type="ECO:0000313" key="3">
    <source>
        <dbReference type="RefSeq" id="XP_052126395.1"/>
    </source>
</evidence>
<dbReference type="Proteomes" id="UP000504606">
    <property type="component" value="Unplaced"/>
</dbReference>
<sequence>MEEDDPPPVVHAVPVAPATPVATVAPADAAPSAPTPVSMSTEPRSSERGAKRGKPPFRLCFTVPGVGGRSALPPACLNAAPVGAVTGKFYSREEEKVRVELQRMLDEQQAAGGEPAGQRRGVGVLESCRYGEYPRPLVTPRIGDRRLHFAYRTSEMVKVQCAIARAAALAPGAGGGGHGPHRRATAPAPAAPAPS</sequence>
<protein>
    <submittedName>
        <fullName evidence="3 4">Uncharacterized protein LOC127750025</fullName>
    </submittedName>
</protein>
<dbReference type="RefSeq" id="XP_052126397.1">
    <property type="nucleotide sequence ID" value="XM_052270437.1"/>
</dbReference>
<feature type="region of interest" description="Disordered" evidence="1">
    <location>
        <begin position="24"/>
        <end position="54"/>
    </location>
</feature>
<dbReference type="GeneID" id="127750025"/>
<dbReference type="OrthoDB" id="6577615at2759"/>